<reference evidence="1" key="2">
    <citation type="submission" date="2023-10" db="EMBL/GenBank/DDBJ databases">
        <authorList>
            <person name="Fortmann-Grote C."/>
        </authorList>
    </citation>
    <scope>NUCLEOTIDE SEQUENCE</scope>
    <source>
        <strain evidence="1">SBW25</strain>
    </source>
</reference>
<organism evidence="2">
    <name type="scientific">Pseudomonas fluorescens (strain SBW25)</name>
    <dbReference type="NCBI Taxonomy" id="216595"/>
    <lineage>
        <taxon>Bacteria</taxon>
        <taxon>Pseudomonadati</taxon>
        <taxon>Pseudomonadota</taxon>
        <taxon>Gammaproteobacteria</taxon>
        <taxon>Pseudomonadales</taxon>
        <taxon>Pseudomonadaceae</taxon>
        <taxon>Pseudomonas</taxon>
    </lineage>
</organism>
<dbReference type="eggNOG" id="ENOG5032CTG">
    <property type="taxonomic scope" value="Bacteria"/>
</dbReference>
<dbReference type="HOGENOM" id="CLU_1365237_0_0_6"/>
<dbReference type="EMBL" id="OV986001">
    <property type="protein sequence ID" value="CAI2799440.1"/>
    <property type="molecule type" value="Genomic_DNA"/>
</dbReference>
<dbReference type="AlphaFoldDB" id="C3K2A0"/>
<reference evidence="2" key="1">
    <citation type="journal article" date="2009" name="Genome Biol.">
        <title>Genomic and genetic analyses of diversity and plant interactions of Pseudomonas fluorescens.</title>
        <authorList>
            <person name="Silby M.W."/>
            <person name="Cerdeno-Tarraga A.M."/>
            <person name="Vernikos G.S."/>
            <person name="Giddens S.R."/>
            <person name="Jackson R.W."/>
            <person name="Preston G.M."/>
            <person name="Zhang X.X."/>
            <person name="Moon C.D."/>
            <person name="Gehrig S.M."/>
            <person name="Godfrey S.A."/>
            <person name="Knight C.G."/>
            <person name="Malone J.G."/>
            <person name="Robinson Z."/>
            <person name="Spiers A.J."/>
            <person name="Harris S."/>
            <person name="Challis G.L."/>
            <person name="Yaxley A.M."/>
            <person name="Harris D."/>
            <person name="Seeger K."/>
            <person name="Murphy L."/>
            <person name="Rutter S."/>
            <person name="Squares R."/>
            <person name="Quail M.A."/>
            <person name="Saunders E."/>
            <person name="Mavromatis K."/>
            <person name="Brettin T.S."/>
            <person name="Bentley S.D."/>
            <person name="Hothersall J."/>
            <person name="Stephens E."/>
            <person name="Thomas C.M."/>
            <person name="Parkhill J."/>
            <person name="Levy S.B."/>
            <person name="Rainey P.B."/>
            <person name="Thomson N.R."/>
        </authorList>
    </citation>
    <scope>NUCLEOTIDE SEQUENCE [LARGE SCALE GENOMIC DNA]</scope>
    <source>
        <strain evidence="2">SBW25</strain>
    </source>
</reference>
<accession>C3K2A0</accession>
<dbReference type="Proteomes" id="UP001152918">
    <property type="component" value="Chromosome"/>
</dbReference>
<dbReference type="EMBL" id="AM181176">
    <property type="protein sequence ID" value="CAY52412.1"/>
    <property type="molecule type" value="Genomic_DNA"/>
</dbReference>
<evidence type="ECO:0000313" key="1">
    <source>
        <dbReference type="EMBL" id="CAI2799440.1"/>
    </source>
</evidence>
<name>C3K2A0_PSEFS</name>
<dbReference type="KEGG" id="pfs:PFLU_5297"/>
<protein>
    <submittedName>
        <fullName evidence="2">Uncharacterized protein</fullName>
    </submittedName>
</protein>
<sequence length="226" mass="25783">MLQSGASLEIHLQFCGLYNNPVKDCFMSIRRTLCFLTLPLFAGCQYLPHTNYFTAPENEPNPAWVRIVDYTQHAEVYQYENGKRSGGAVRTGLLPFTHTQDVGMPKAGQDLTWDYYETRIRPGIETQVDLFWEGSRTRSCHISTKFTPQAGLYYQFRLTSGSSGSCRVYASLIERDTEGNGWHLTPNPQVTYNGDGPTAQTYYQNSRFEDPDYHPPEALYPGMDIY</sequence>
<gene>
    <name evidence="2" type="ordered locus">PFLU_5297</name>
</gene>
<proteinExistence type="predicted"/>
<evidence type="ECO:0000313" key="2">
    <source>
        <dbReference type="EMBL" id="CAY52412.1"/>
    </source>
</evidence>